<dbReference type="PANTHER" id="PTHR11675">
    <property type="entry name" value="N-ACETYLGALACTOSAMINYLTRANSFERASE"/>
    <property type="match status" value="1"/>
</dbReference>
<dbReference type="GO" id="GO:0005794">
    <property type="term" value="C:Golgi apparatus"/>
    <property type="evidence" value="ECO:0007669"/>
    <property type="project" value="TreeGrafter"/>
</dbReference>
<name>A0A820Q7S1_9BILA</name>
<evidence type="ECO:0000256" key="1">
    <source>
        <dbReference type="ARBA" id="ARBA00023157"/>
    </source>
</evidence>
<dbReference type="GO" id="GO:0006493">
    <property type="term" value="P:protein O-linked glycosylation"/>
    <property type="evidence" value="ECO:0007669"/>
    <property type="project" value="TreeGrafter"/>
</dbReference>
<dbReference type="SUPFAM" id="SSF53448">
    <property type="entry name" value="Nucleotide-diphospho-sugar transferases"/>
    <property type="match status" value="1"/>
</dbReference>
<accession>A0A820Q7S1</accession>
<sequence>VWGGQNLEISFRVWMCGGSLEFVPCSRVGHIFRPGHPYNMTGAKGKGDVHGRNSMRLAEVWMDDYKRFYYMHRYDLKGKDFGDVEDRREIRKRLN</sequence>
<dbReference type="PANTHER" id="PTHR11675:SF43">
    <property type="entry name" value="POLYPEPTIDE N-ACETYLGALACTOSAMINYLTRANSFERASE 1"/>
    <property type="match status" value="1"/>
</dbReference>
<evidence type="ECO:0000313" key="3">
    <source>
        <dbReference type="Proteomes" id="UP000663868"/>
    </source>
</evidence>
<organism evidence="2 3">
    <name type="scientific">Adineta steineri</name>
    <dbReference type="NCBI Taxonomy" id="433720"/>
    <lineage>
        <taxon>Eukaryota</taxon>
        <taxon>Metazoa</taxon>
        <taxon>Spiralia</taxon>
        <taxon>Gnathifera</taxon>
        <taxon>Rotifera</taxon>
        <taxon>Eurotatoria</taxon>
        <taxon>Bdelloidea</taxon>
        <taxon>Adinetida</taxon>
        <taxon>Adinetidae</taxon>
        <taxon>Adineta</taxon>
    </lineage>
</organism>
<dbReference type="Gene3D" id="3.90.550.10">
    <property type="entry name" value="Spore Coat Polysaccharide Biosynthesis Protein SpsA, Chain A"/>
    <property type="match status" value="1"/>
</dbReference>
<dbReference type="InterPro" id="IPR029044">
    <property type="entry name" value="Nucleotide-diphossugar_trans"/>
</dbReference>
<keyword evidence="1" id="KW-1015">Disulfide bond</keyword>
<evidence type="ECO:0000313" key="2">
    <source>
        <dbReference type="EMBL" id="CAF4419801.1"/>
    </source>
</evidence>
<dbReference type="GO" id="GO:0004653">
    <property type="term" value="F:polypeptide N-acetylgalactosaminyltransferase activity"/>
    <property type="evidence" value="ECO:0007669"/>
    <property type="project" value="TreeGrafter"/>
</dbReference>
<comment type="caution">
    <text evidence="2">The sequence shown here is derived from an EMBL/GenBank/DDBJ whole genome shotgun (WGS) entry which is preliminary data.</text>
</comment>
<reference evidence="2" key="1">
    <citation type="submission" date="2021-02" db="EMBL/GenBank/DDBJ databases">
        <authorList>
            <person name="Nowell W R."/>
        </authorList>
    </citation>
    <scope>NUCLEOTIDE SEQUENCE</scope>
</reference>
<protein>
    <submittedName>
        <fullName evidence="2">Uncharacterized protein</fullName>
    </submittedName>
</protein>
<gene>
    <name evidence="2" type="ORF">KXQ929_LOCUS52116</name>
</gene>
<dbReference type="AlphaFoldDB" id="A0A820Q7S1"/>
<feature type="non-terminal residue" evidence="2">
    <location>
        <position position="95"/>
    </location>
</feature>
<dbReference type="Proteomes" id="UP000663868">
    <property type="component" value="Unassembled WGS sequence"/>
</dbReference>
<proteinExistence type="predicted"/>
<dbReference type="EMBL" id="CAJOBB010026978">
    <property type="protein sequence ID" value="CAF4419801.1"/>
    <property type="molecule type" value="Genomic_DNA"/>
</dbReference>
<feature type="non-terminal residue" evidence="2">
    <location>
        <position position="1"/>
    </location>
</feature>